<evidence type="ECO:0000313" key="2">
    <source>
        <dbReference type="Proteomes" id="UP000821837"/>
    </source>
</evidence>
<dbReference type="EMBL" id="JABSTV010001254">
    <property type="protein sequence ID" value="KAH7940076.1"/>
    <property type="molecule type" value="Genomic_DNA"/>
</dbReference>
<dbReference type="Proteomes" id="UP000821837">
    <property type="component" value="Chromosome 8"/>
</dbReference>
<reference evidence="1" key="1">
    <citation type="journal article" date="2020" name="Cell">
        <title>Large-Scale Comparative Analyses of Tick Genomes Elucidate Their Genetic Diversity and Vector Capacities.</title>
        <authorList>
            <consortium name="Tick Genome and Microbiome Consortium (TIGMIC)"/>
            <person name="Jia N."/>
            <person name="Wang J."/>
            <person name="Shi W."/>
            <person name="Du L."/>
            <person name="Sun Y."/>
            <person name="Zhan W."/>
            <person name="Jiang J.F."/>
            <person name="Wang Q."/>
            <person name="Zhang B."/>
            <person name="Ji P."/>
            <person name="Bell-Sakyi L."/>
            <person name="Cui X.M."/>
            <person name="Yuan T.T."/>
            <person name="Jiang B.G."/>
            <person name="Yang W.F."/>
            <person name="Lam T.T."/>
            <person name="Chang Q.C."/>
            <person name="Ding S.J."/>
            <person name="Wang X.J."/>
            <person name="Zhu J.G."/>
            <person name="Ruan X.D."/>
            <person name="Zhao L."/>
            <person name="Wei J.T."/>
            <person name="Ye R.Z."/>
            <person name="Que T.C."/>
            <person name="Du C.H."/>
            <person name="Zhou Y.H."/>
            <person name="Cheng J.X."/>
            <person name="Dai P.F."/>
            <person name="Guo W.B."/>
            <person name="Han X.H."/>
            <person name="Huang E.J."/>
            <person name="Li L.F."/>
            <person name="Wei W."/>
            <person name="Gao Y.C."/>
            <person name="Liu J.Z."/>
            <person name="Shao H.Z."/>
            <person name="Wang X."/>
            <person name="Wang C.C."/>
            <person name="Yang T.C."/>
            <person name="Huo Q.B."/>
            <person name="Li W."/>
            <person name="Chen H.Y."/>
            <person name="Chen S.E."/>
            <person name="Zhou L.G."/>
            <person name="Ni X.B."/>
            <person name="Tian J.H."/>
            <person name="Sheng Y."/>
            <person name="Liu T."/>
            <person name="Pan Y.S."/>
            <person name="Xia L.Y."/>
            <person name="Li J."/>
            <person name="Zhao F."/>
            <person name="Cao W.C."/>
        </authorList>
    </citation>
    <scope>NUCLEOTIDE SEQUENCE</scope>
    <source>
        <strain evidence="1">Rsan-2018</strain>
    </source>
</reference>
<dbReference type="Gene3D" id="3.40.525.10">
    <property type="entry name" value="CRAL-TRIO lipid binding domain"/>
    <property type="match status" value="1"/>
</dbReference>
<accession>A0A9D4PFR7</accession>
<dbReference type="InterPro" id="IPR036865">
    <property type="entry name" value="CRAL-TRIO_dom_sf"/>
</dbReference>
<dbReference type="SUPFAM" id="SSF52087">
    <property type="entry name" value="CRAL/TRIO domain"/>
    <property type="match status" value="1"/>
</dbReference>
<reference evidence="1" key="2">
    <citation type="submission" date="2021-09" db="EMBL/GenBank/DDBJ databases">
        <authorList>
            <person name="Jia N."/>
            <person name="Wang J."/>
            <person name="Shi W."/>
            <person name="Du L."/>
            <person name="Sun Y."/>
            <person name="Zhan W."/>
            <person name="Jiang J."/>
            <person name="Wang Q."/>
            <person name="Zhang B."/>
            <person name="Ji P."/>
            <person name="Sakyi L.B."/>
            <person name="Cui X."/>
            <person name="Yuan T."/>
            <person name="Jiang B."/>
            <person name="Yang W."/>
            <person name="Lam T.T.-Y."/>
            <person name="Chang Q."/>
            <person name="Ding S."/>
            <person name="Wang X."/>
            <person name="Zhu J."/>
            <person name="Ruan X."/>
            <person name="Zhao L."/>
            <person name="Wei J."/>
            <person name="Que T."/>
            <person name="Du C."/>
            <person name="Cheng J."/>
            <person name="Dai P."/>
            <person name="Han X."/>
            <person name="Huang E."/>
            <person name="Gao Y."/>
            <person name="Liu J."/>
            <person name="Shao H."/>
            <person name="Ye R."/>
            <person name="Li L."/>
            <person name="Wei W."/>
            <person name="Wang X."/>
            <person name="Wang C."/>
            <person name="Huo Q."/>
            <person name="Li W."/>
            <person name="Guo W."/>
            <person name="Chen H."/>
            <person name="Chen S."/>
            <person name="Zhou L."/>
            <person name="Zhou L."/>
            <person name="Ni X."/>
            <person name="Tian J."/>
            <person name="Zhou Y."/>
            <person name="Sheng Y."/>
            <person name="Liu T."/>
            <person name="Pan Y."/>
            <person name="Xia L."/>
            <person name="Li J."/>
            <person name="Zhao F."/>
            <person name="Cao W."/>
        </authorList>
    </citation>
    <scope>NUCLEOTIDE SEQUENCE</scope>
    <source>
        <strain evidence="1">Rsan-2018</strain>
        <tissue evidence="1">Larvae</tissue>
    </source>
</reference>
<dbReference type="VEuPathDB" id="VectorBase:RSAN_046490"/>
<keyword evidence="2" id="KW-1185">Reference proteome</keyword>
<protein>
    <submittedName>
        <fullName evidence="1">Uncharacterized protein</fullName>
    </submittedName>
</protein>
<proteinExistence type="predicted"/>
<name>A0A9D4PFR7_RHISA</name>
<evidence type="ECO:0000313" key="1">
    <source>
        <dbReference type="EMBL" id="KAH7940076.1"/>
    </source>
</evidence>
<dbReference type="AlphaFoldDB" id="A0A9D4PFR7"/>
<organism evidence="1 2">
    <name type="scientific">Rhipicephalus sanguineus</name>
    <name type="common">Brown dog tick</name>
    <name type="synonym">Ixodes sanguineus</name>
    <dbReference type="NCBI Taxonomy" id="34632"/>
    <lineage>
        <taxon>Eukaryota</taxon>
        <taxon>Metazoa</taxon>
        <taxon>Ecdysozoa</taxon>
        <taxon>Arthropoda</taxon>
        <taxon>Chelicerata</taxon>
        <taxon>Arachnida</taxon>
        <taxon>Acari</taxon>
        <taxon>Parasitiformes</taxon>
        <taxon>Ixodida</taxon>
        <taxon>Ixodoidea</taxon>
        <taxon>Ixodidae</taxon>
        <taxon>Rhipicephalinae</taxon>
        <taxon>Rhipicephalus</taxon>
        <taxon>Rhipicephalus</taxon>
    </lineage>
</organism>
<comment type="caution">
    <text evidence="1">The sequence shown here is derived from an EMBL/GenBank/DDBJ whole genome shotgun (WGS) entry which is preliminary data.</text>
</comment>
<gene>
    <name evidence="1" type="ORF">HPB52_020969</name>
</gene>
<sequence length="91" mass="10737">MSPYLSMFITFFFCKFILHGENFESLHKDISPEQLPPQFGGQAPPLDYDAFWSKMDELEDVFERNNRYGYPKNNNGDFATQEEVERALEFL</sequence>